<dbReference type="Proteomes" id="UP000554482">
    <property type="component" value="Unassembled WGS sequence"/>
</dbReference>
<dbReference type="PROSITE" id="PS51767">
    <property type="entry name" value="PEPTIDASE_A1"/>
    <property type="match status" value="1"/>
</dbReference>
<protein>
    <submittedName>
        <fullName evidence="5">Aspartyl protease family protein</fullName>
    </submittedName>
</protein>
<sequence length="348" mass="39013">MVDITLSRAHLLGAPRSQLKKDIVEPIISLAKPLPYYMVSIKIGTPGVLFYLMVDTGSHITWVQAHGCANCFDVKNGSFNFRDSNSFKFITCGNPFCGKCNEFNLCDYIEHYGENIHSKTEGFLARDDMTFLSDVGGQEKVNMVFGVGLNNRMMLGRDNQMVGIFGLGPGKLSFVSQIPTAWRRFSYCLPKSGDVSSNIKFGKNVEVPNDINVKTTPLGLSHWYMLDCIGMSVNGIDIGLPNGVFKDYDSTSRFIIDIGAPQTALEPNAYIHLTNVLIDYFKQFRVRRLLTTGDSPFQSLCYQSWKFYLFPDITFHFQDANFTLKPEAAFDIGEDSFCLAMSSSEKIE</sequence>
<reference evidence="5 6" key="1">
    <citation type="submission" date="2020-06" db="EMBL/GenBank/DDBJ databases">
        <title>Transcriptomic and genomic resources for Thalictrum thalictroides and T. hernandezii: Facilitating candidate gene discovery in an emerging model plant lineage.</title>
        <authorList>
            <person name="Arias T."/>
            <person name="Riano-Pachon D.M."/>
            <person name="Di Stilio V.S."/>
        </authorList>
    </citation>
    <scope>NUCLEOTIDE SEQUENCE [LARGE SCALE GENOMIC DNA]</scope>
    <source>
        <strain evidence="6">cv. WT478/WT964</strain>
        <tissue evidence="5">Leaves</tissue>
    </source>
</reference>
<dbReference type="InterPro" id="IPR021109">
    <property type="entry name" value="Peptidase_aspartic_dom_sf"/>
</dbReference>
<evidence type="ECO:0000313" key="5">
    <source>
        <dbReference type="EMBL" id="KAF5198363.1"/>
    </source>
</evidence>
<evidence type="ECO:0000256" key="2">
    <source>
        <dbReference type="ARBA" id="ARBA00022670"/>
    </source>
</evidence>
<dbReference type="InterPro" id="IPR032799">
    <property type="entry name" value="TAXi_C"/>
</dbReference>
<feature type="domain" description="Peptidase A1" evidence="4">
    <location>
        <begin position="37"/>
        <end position="348"/>
    </location>
</feature>
<dbReference type="AlphaFoldDB" id="A0A7J6WN29"/>
<keyword evidence="2 5" id="KW-0645">Protease</keyword>
<dbReference type="OrthoDB" id="1072226at2759"/>
<dbReference type="Pfam" id="PF14543">
    <property type="entry name" value="TAXi_N"/>
    <property type="match status" value="1"/>
</dbReference>
<dbReference type="GO" id="GO:0008233">
    <property type="term" value="F:peptidase activity"/>
    <property type="evidence" value="ECO:0007669"/>
    <property type="project" value="UniProtKB-KW"/>
</dbReference>
<dbReference type="PANTHER" id="PTHR47967">
    <property type="entry name" value="OS07G0603500 PROTEIN-RELATED"/>
    <property type="match status" value="1"/>
</dbReference>
<dbReference type="EMBL" id="JABWDY010013335">
    <property type="protein sequence ID" value="KAF5198363.1"/>
    <property type="molecule type" value="Genomic_DNA"/>
</dbReference>
<comment type="caution">
    <text evidence="5">The sequence shown here is derived from an EMBL/GenBank/DDBJ whole genome shotgun (WGS) entry which is preliminary data.</text>
</comment>
<dbReference type="SUPFAM" id="SSF50630">
    <property type="entry name" value="Acid proteases"/>
    <property type="match status" value="1"/>
</dbReference>
<keyword evidence="6" id="KW-1185">Reference proteome</keyword>
<keyword evidence="3" id="KW-0378">Hydrolase</keyword>
<accession>A0A7J6WN29</accession>
<dbReference type="InterPro" id="IPR051708">
    <property type="entry name" value="Plant_Aspart_Prot_A1"/>
</dbReference>
<dbReference type="Pfam" id="PF14541">
    <property type="entry name" value="TAXi_C"/>
    <property type="match status" value="1"/>
</dbReference>
<proteinExistence type="inferred from homology"/>
<evidence type="ECO:0000313" key="6">
    <source>
        <dbReference type="Proteomes" id="UP000554482"/>
    </source>
</evidence>
<name>A0A7J6WN29_THATH</name>
<dbReference type="InterPro" id="IPR032861">
    <property type="entry name" value="TAXi_N"/>
</dbReference>
<dbReference type="InterPro" id="IPR033121">
    <property type="entry name" value="PEPTIDASE_A1"/>
</dbReference>
<comment type="similarity">
    <text evidence="1">Belongs to the peptidase A1 family.</text>
</comment>
<gene>
    <name evidence="5" type="ORF">FRX31_012050</name>
</gene>
<dbReference type="GO" id="GO:0006508">
    <property type="term" value="P:proteolysis"/>
    <property type="evidence" value="ECO:0007669"/>
    <property type="project" value="UniProtKB-KW"/>
</dbReference>
<dbReference type="Gene3D" id="2.40.70.10">
    <property type="entry name" value="Acid Proteases"/>
    <property type="match status" value="2"/>
</dbReference>
<evidence type="ECO:0000256" key="3">
    <source>
        <dbReference type="ARBA" id="ARBA00022801"/>
    </source>
</evidence>
<organism evidence="5 6">
    <name type="scientific">Thalictrum thalictroides</name>
    <name type="common">Rue-anemone</name>
    <name type="synonym">Anemone thalictroides</name>
    <dbReference type="NCBI Taxonomy" id="46969"/>
    <lineage>
        <taxon>Eukaryota</taxon>
        <taxon>Viridiplantae</taxon>
        <taxon>Streptophyta</taxon>
        <taxon>Embryophyta</taxon>
        <taxon>Tracheophyta</taxon>
        <taxon>Spermatophyta</taxon>
        <taxon>Magnoliopsida</taxon>
        <taxon>Ranunculales</taxon>
        <taxon>Ranunculaceae</taxon>
        <taxon>Thalictroideae</taxon>
        <taxon>Thalictrum</taxon>
    </lineage>
</organism>
<evidence type="ECO:0000259" key="4">
    <source>
        <dbReference type="PROSITE" id="PS51767"/>
    </source>
</evidence>
<evidence type="ECO:0000256" key="1">
    <source>
        <dbReference type="ARBA" id="ARBA00007447"/>
    </source>
</evidence>